<evidence type="ECO:0000313" key="9">
    <source>
        <dbReference type="Proteomes" id="UP000466345"/>
    </source>
</evidence>
<dbReference type="NCBIfam" id="NF041231">
    <property type="entry name" value="BagI_FevR"/>
    <property type="match status" value="1"/>
</dbReference>
<dbReference type="AlphaFoldDB" id="A0A7K0C9K1"/>
<dbReference type="InterPro" id="IPR011990">
    <property type="entry name" value="TPR-like_helical_dom_sf"/>
</dbReference>
<dbReference type="InterPro" id="IPR016032">
    <property type="entry name" value="Sig_transdc_resp-reg_C-effctor"/>
</dbReference>
<name>A0A7K0C9K1_9ACTN</name>
<keyword evidence="9" id="KW-1185">Reference proteome</keyword>
<dbReference type="InterPro" id="IPR005158">
    <property type="entry name" value="BTAD"/>
</dbReference>
<dbReference type="SMART" id="SM00862">
    <property type="entry name" value="Trans_reg_C"/>
    <property type="match status" value="1"/>
</dbReference>
<evidence type="ECO:0000259" key="7">
    <source>
        <dbReference type="PROSITE" id="PS51755"/>
    </source>
</evidence>
<dbReference type="PANTHER" id="PTHR35807:SF1">
    <property type="entry name" value="TRANSCRIPTIONAL REGULATOR REDD"/>
    <property type="match status" value="1"/>
</dbReference>
<dbReference type="SUPFAM" id="SSF48452">
    <property type="entry name" value="TPR-like"/>
    <property type="match status" value="1"/>
</dbReference>
<evidence type="ECO:0000256" key="3">
    <source>
        <dbReference type="ARBA" id="ARBA00023015"/>
    </source>
</evidence>
<dbReference type="Pfam" id="PF03704">
    <property type="entry name" value="BTAD"/>
    <property type="match status" value="1"/>
</dbReference>
<feature type="domain" description="OmpR/PhoB-type" evidence="7">
    <location>
        <begin position="1"/>
        <end position="97"/>
    </location>
</feature>
<evidence type="ECO:0000256" key="6">
    <source>
        <dbReference type="PROSITE-ProRule" id="PRU01091"/>
    </source>
</evidence>
<protein>
    <recommendedName>
        <fullName evidence="7">OmpR/PhoB-type domain-containing protein</fullName>
    </recommendedName>
</protein>
<keyword evidence="5" id="KW-0804">Transcription</keyword>
<dbReference type="InterPro" id="IPR051677">
    <property type="entry name" value="AfsR-DnrI-RedD_regulator"/>
</dbReference>
<evidence type="ECO:0000256" key="5">
    <source>
        <dbReference type="ARBA" id="ARBA00023163"/>
    </source>
</evidence>
<comment type="caution">
    <text evidence="8">The sequence shown here is derived from an EMBL/GenBank/DDBJ whole genome shotgun (WGS) entry which is preliminary data.</text>
</comment>
<accession>A0A7K0C9K1</accession>
<dbReference type="PROSITE" id="PS51755">
    <property type="entry name" value="OMPR_PHOB"/>
    <property type="match status" value="1"/>
</dbReference>
<dbReference type="Proteomes" id="UP000466345">
    <property type="component" value="Unassembled WGS sequence"/>
</dbReference>
<dbReference type="GO" id="GO:0006355">
    <property type="term" value="P:regulation of DNA-templated transcription"/>
    <property type="evidence" value="ECO:0007669"/>
    <property type="project" value="InterPro"/>
</dbReference>
<dbReference type="OrthoDB" id="4336084at2"/>
<dbReference type="PANTHER" id="PTHR35807">
    <property type="entry name" value="TRANSCRIPTIONAL REGULATOR REDD-RELATED"/>
    <property type="match status" value="1"/>
</dbReference>
<dbReference type="SUPFAM" id="SSF46894">
    <property type="entry name" value="C-terminal effector domain of the bipartite response regulators"/>
    <property type="match status" value="1"/>
</dbReference>
<evidence type="ECO:0000313" key="8">
    <source>
        <dbReference type="EMBL" id="MQY10076.1"/>
    </source>
</evidence>
<dbReference type="GO" id="GO:0000160">
    <property type="term" value="P:phosphorelay signal transduction system"/>
    <property type="evidence" value="ECO:0007669"/>
    <property type="project" value="UniProtKB-KW"/>
</dbReference>
<organism evidence="8 9">
    <name type="scientific">Streptomyces smaragdinus</name>
    <dbReference type="NCBI Taxonomy" id="2585196"/>
    <lineage>
        <taxon>Bacteria</taxon>
        <taxon>Bacillati</taxon>
        <taxon>Actinomycetota</taxon>
        <taxon>Actinomycetes</taxon>
        <taxon>Kitasatosporales</taxon>
        <taxon>Streptomycetaceae</taxon>
        <taxon>Streptomyces</taxon>
    </lineage>
</organism>
<reference evidence="8 9" key="1">
    <citation type="submission" date="2019-10" db="EMBL/GenBank/DDBJ databases">
        <title>Streptomyces smaragdinus sp. nov. and Streptomyces fabii sp. nov., isolated from the gut of fungus growing-termite Macrotermes natalensis.</title>
        <authorList>
            <person name="Schwitalla J."/>
            <person name="Benndorf R."/>
            <person name="Martin K."/>
            <person name="De Beer W."/>
            <person name="Kaster A.-K."/>
            <person name="Vollmers J."/>
            <person name="Poulsen M."/>
            <person name="Beemelmanns C."/>
        </authorList>
    </citation>
    <scope>NUCLEOTIDE SEQUENCE [LARGE SCALE GENOMIC DNA]</scope>
    <source>
        <strain evidence="8 9">RB5</strain>
    </source>
</reference>
<dbReference type="RefSeq" id="WP_153449445.1">
    <property type="nucleotide sequence ID" value="NZ_WEGJ01000001.1"/>
</dbReference>
<dbReference type="InterPro" id="IPR036388">
    <property type="entry name" value="WH-like_DNA-bd_sf"/>
</dbReference>
<feature type="DNA-binding region" description="OmpR/PhoB-type" evidence="6">
    <location>
        <begin position="1"/>
        <end position="97"/>
    </location>
</feature>
<dbReference type="Gene3D" id="1.10.10.10">
    <property type="entry name" value="Winged helix-like DNA-binding domain superfamily/Winged helix DNA-binding domain"/>
    <property type="match status" value="1"/>
</dbReference>
<comment type="similarity">
    <text evidence="1">Belongs to the AfsR/DnrI/RedD regulatory family.</text>
</comment>
<dbReference type="SMART" id="SM01043">
    <property type="entry name" value="BTAD"/>
    <property type="match status" value="1"/>
</dbReference>
<gene>
    <name evidence="8" type="ORF">SRB5_01800</name>
</gene>
<keyword evidence="4 6" id="KW-0238">DNA-binding</keyword>
<proteinExistence type="inferred from homology"/>
<dbReference type="Gene3D" id="1.25.40.10">
    <property type="entry name" value="Tetratricopeptide repeat domain"/>
    <property type="match status" value="1"/>
</dbReference>
<dbReference type="EMBL" id="WEGJ01000001">
    <property type="protein sequence ID" value="MQY10076.1"/>
    <property type="molecule type" value="Genomic_DNA"/>
</dbReference>
<evidence type="ECO:0000256" key="4">
    <source>
        <dbReference type="ARBA" id="ARBA00023125"/>
    </source>
</evidence>
<evidence type="ECO:0000256" key="2">
    <source>
        <dbReference type="ARBA" id="ARBA00023012"/>
    </source>
</evidence>
<keyword evidence="3" id="KW-0805">Transcription regulation</keyword>
<dbReference type="GO" id="GO:0003677">
    <property type="term" value="F:DNA binding"/>
    <property type="evidence" value="ECO:0007669"/>
    <property type="project" value="UniProtKB-UniRule"/>
</dbReference>
<dbReference type="InterPro" id="IPR001867">
    <property type="entry name" value="OmpR/PhoB-type_DNA-bd"/>
</dbReference>
<sequence>MSDAYEFRILGPLLVTNSDQHIEISGIRRRKLLATLLLQSGRLVSLDRLTDAIWDDEPPSSAHGQVRICVSGLRRLLRTRERHSLIETHPSSYRIQPRDDDALDLFTFEDLVAEGRALLRDDRLERAEQVLKSALGLWRGPVAADLDSRTLEALAVKHNDNRLTVSEEYFDVALRLGRHHQIMGDLAGFVVENPFRERAIAQLMLALFRLGRTAEALETFRAVRRRFAEDLGIEPAAELHTLHQSILAGDLTPAPAGAVTVPCPPPGRGRRSRSARLTLVKDPVHRAHRETDPLERLRRENDVLRTERDALRQVMSLWLTARPEEPGA</sequence>
<evidence type="ECO:0000256" key="1">
    <source>
        <dbReference type="ARBA" id="ARBA00005820"/>
    </source>
</evidence>
<keyword evidence="2" id="KW-0902">Two-component regulatory system</keyword>
<dbReference type="Pfam" id="PF00486">
    <property type="entry name" value="Trans_reg_C"/>
    <property type="match status" value="1"/>
</dbReference>
<dbReference type="CDD" id="cd15831">
    <property type="entry name" value="BTAD"/>
    <property type="match status" value="1"/>
</dbReference>